<evidence type="ECO:0000259" key="4">
    <source>
        <dbReference type="Pfam" id="PF14432"/>
    </source>
</evidence>
<dbReference type="PANTHER" id="PTHR47926">
    <property type="entry name" value="PENTATRICOPEPTIDE REPEAT-CONTAINING PROTEIN"/>
    <property type="match status" value="1"/>
</dbReference>
<dbReference type="InterPro" id="IPR046960">
    <property type="entry name" value="PPR_At4g14850-like_plant"/>
</dbReference>
<dbReference type="Pfam" id="PF13041">
    <property type="entry name" value="PPR_2"/>
    <property type="match status" value="2"/>
</dbReference>
<organism evidence="5 6">
    <name type="scientific">Nepenthes gracilis</name>
    <name type="common">Slender pitcher plant</name>
    <dbReference type="NCBI Taxonomy" id="150966"/>
    <lineage>
        <taxon>Eukaryota</taxon>
        <taxon>Viridiplantae</taxon>
        <taxon>Streptophyta</taxon>
        <taxon>Embryophyta</taxon>
        <taxon>Tracheophyta</taxon>
        <taxon>Spermatophyta</taxon>
        <taxon>Magnoliopsida</taxon>
        <taxon>eudicotyledons</taxon>
        <taxon>Gunneridae</taxon>
        <taxon>Pentapetalae</taxon>
        <taxon>Caryophyllales</taxon>
        <taxon>Nepenthaceae</taxon>
        <taxon>Nepenthes</taxon>
    </lineage>
</organism>
<dbReference type="GO" id="GO:0016071">
    <property type="term" value="P:mRNA metabolic process"/>
    <property type="evidence" value="ECO:0007669"/>
    <property type="project" value="UniProtKB-ARBA"/>
</dbReference>
<dbReference type="PROSITE" id="PS51375">
    <property type="entry name" value="PPR"/>
    <property type="match status" value="5"/>
</dbReference>
<dbReference type="GO" id="GO:0008270">
    <property type="term" value="F:zinc ion binding"/>
    <property type="evidence" value="ECO:0007669"/>
    <property type="project" value="InterPro"/>
</dbReference>
<feature type="repeat" description="PPR" evidence="3">
    <location>
        <begin position="480"/>
        <end position="514"/>
    </location>
</feature>
<dbReference type="Pfam" id="PF01535">
    <property type="entry name" value="PPR"/>
    <property type="match status" value="4"/>
</dbReference>
<dbReference type="Pfam" id="PF20431">
    <property type="entry name" value="E_motif"/>
    <property type="match status" value="1"/>
</dbReference>
<feature type="domain" description="DYW" evidence="4">
    <location>
        <begin position="695"/>
        <end position="787"/>
    </location>
</feature>
<dbReference type="Proteomes" id="UP001279734">
    <property type="component" value="Unassembled WGS sequence"/>
</dbReference>
<dbReference type="FunFam" id="1.25.40.10:FF:000463">
    <property type="entry name" value="Pentatricopeptide repeat-containing protein"/>
    <property type="match status" value="1"/>
</dbReference>
<dbReference type="NCBIfam" id="TIGR00756">
    <property type="entry name" value="PPR"/>
    <property type="match status" value="6"/>
</dbReference>
<keyword evidence="6" id="KW-1185">Reference proteome</keyword>
<dbReference type="EMBL" id="BSYO01000004">
    <property type="protein sequence ID" value="GMH03567.1"/>
    <property type="molecule type" value="Genomic_DNA"/>
</dbReference>
<evidence type="ECO:0000256" key="1">
    <source>
        <dbReference type="ARBA" id="ARBA00006643"/>
    </source>
</evidence>
<dbReference type="GO" id="GO:0003723">
    <property type="term" value="F:RNA binding"/>
    <property type="evidence" value="ECO:0007669"/>
    <property type="project" value="InterPro"/>
</dbReference>
<evidence type="ECO:0000313" key="6">
    <source>
        <dbReference type="Proteomes" id="UP001279734"/>
    </source>
</evidence>
<comment type="similarity">
    <text evidence="1">Belongs to the PPR family. PCMP-H subfamily.</text>
</comment>
<proteinExistence type="inferred from homology"/>
<feature type="repeat" description="PPR" evidence="3">
    <location>
        <begin position="278"/>
        <end position="312"/>
    </location>
</feature>
<dbReference type="FunFam" id="1.25.40.10:FF:000344">
    <property type="entry name" value="Pentatricopeptide repeat-containing protein"/>
    <property type="match status" value="1"/>
</dbReference>
<dbReference type="FunFam" id="1.25.40.10:FF:000364">
    <property type="entry name" value="Pentatricopeptide repeat (PPR-like) superfamily protein"/>
    <property type="match status" value="1"/>
</dbReference>
<evidence type="ECO:0000256" key="3">
    <source>
        <dbReference type="PROSITE-ProRule" id="PRU00708"/>
    </source>
</evidence>
<dbReference type="GO" id="GO:0010467">
    <property type="term" value="P:gene expression"/>
    <property type="evidence" value="ECO:0007669"/>
    <property type="project" value="UniProtKB-ARBA"/>
</dbReference>
<gene>
    <name evidence="5" type="ORF">Nepgr_005406</name>
</gene>
<dbReference type="FunFam" id="1.25.40.10:FF:001104">
    <property type="entry name" value="Uncharacterized protein"/>
    <property type="match status" value="1"/>
</dbReference>
<dbReference type="InterPro" id="IPR002885">
    <property type="entry name" value="PPR_rpt"/>
</dbReference>
<dbReference type="SUPFAM" id="SSF48452">
    <property type="entry name" value="TPR-like"/>
    <property type="match status" value="1"/>
</dbReference>
<name>A0AAD3XGE2_NEPGR</name>
<dbReference type="InterPro" id="IPR046849">
    <property type="entry name" value="E2_motif"/>
</dbReference>
<feature type="repeat" description="PPR" evidence="3">
    <location>
        <begin position="379"/>
        <end position="413"/>
    </location>
</feature>
<dbReference type="InterPro" id="IPR011990">
    <property type="entry name" value="TPR-like_helical_dom_sf"/>
</dbReference>
<reference evidence="5" key="1">
    <citation type="submission" date="2023-05" db="EMBL/GenBank/DDBJ databases">
        <title>Nepenthes gracilis genome sequencing.</title>
        <authorList>
            <person name="Fukushima K."/>
        </authorList>
    </citation>
    <scope>NUCLEOTIDE SEQUENCE</scope>
    <source>
        <strain evidence="5">SING2019-196</strain>
    </source>
</reference>
<dbReference type="PANTHER" id="PTHR47926:SF452">
    <property type="entry name" value="PENTATRICOPEPTIDE REPEAT-CONTAINING PROTEIN"/>
    <property type="match status" value="1"/>
</dbReference>
<dbReference type="GO" id="GO:0009451">
    <property type="term" value="P:RNA modification"/>
    <property type="evidence" value="ECO:0007669"/>
    <property type="project" value="InterPro"/>
</dbReference>
<feature type="repeat" description="PPR" evidence="3">
    <location>
        <begin position="449"/>
        <end position="479"/>
    </location>
</feature>
<dbReference type="Pfam" id="PF14432">
    <property type="entry name" value="DYW_deaminase"/>
    <property type="match status" value="1"/>
</dbReference>
<evidence type="ECO:0000256" key="2">
    <source>
        <dbReference type="ARBA" id="ARBA00022737"/>
    </source>
</evidence>
<dbReference type="AlphaFoldDB" id="A0AAD3XGE2"/>
<evidence type="ECO:0000313" key="5">
    <source>
        <dbReference type="EMBL" id="GMH03567.1"/>
    </source>
</evidence>
<dbReference type="InterPro" id="IPR032867">
    <property type="entry name" value="DYW_dom"/>
</dbReference>
<protein>
    <recommendedName>
        <fullName evidence="4">DYW domain-containing protein</fullName>
    </recommendedName>
</protein>
<sequence>MISRALASAACERNIFLNLISKSTTLSHFKQTHAQIILNGLISDLITVTRLTQKLCDVGAVHHASLLVSTTSNPDLFLYNVLIRGFSRNHFPYSSVSLYTHLRKNTILKPDNFTYAFAISSAGSIGSENFGILLHAHSIVDGFATDLFVGSAIIDMCFNFSKIGLAYKVFDKIPQRDTVLWNTMISGLVKNGSYSDSVRVFRDMVVSGSEFDSTTLAAVLPAAAELQQLQVGMGIQSLALKVGLHSHVYVLTGLISLYSKCRDISTARLLFGQMGKPDLICYNAMISGLTCNNNTEFAVKLFKEMLSCREKVNTSTIVGLIPVASPFGYLNLASCIHAFCVKAGMINNSSVSTALITVYSRQNEIELARQLFNGSSEKSLASWNAMISGYAQNGWTEKAISLFQEMQMCDVHPNPVTVTSILSACAQVGALSLGKWVHKLIGKEMFEANVYVSTALIDMYAKCGSISEARKLFDEMPDKNVVSWNAMISGYGLHGHGNEAVTLFNEMLHFGVPPSEVTFLCALYACSHAGLVTEGNRIFHSMVQDHGFEPLPEHYACMVDLFGRAGQLDKALDFIEKMPVEAGSVVWGALLGACMIHKDRNLVRIASDRLLELDPENVGYYVLLSNIYSADHNYREAALVRQVVRKRRLAKTPGCTLIEIGEAPHVFTSGDKSHPQAAAIYVMLDKLMAKMKAAGFRTDIITSFHDVEEEEKELMVNVHSEKLAIAFGLISTEPGTEIRIIKNLRVCIDCHNATKFISKITERVIIVRDANRFHHFKDGVCSCGDYW</sequence>
<dbReference type="InterPro" id="IPR046848">
    <property type="entry name" value="E_motif"/>
</dbReference>
<comment type="caution">
    <text evidence="5">The sequence shown here is derived from an EMBL/GenBank/DDBJ whole genome shotgun (WGS) entry which is preliminary data.</text>
</comment>
<keyword evidence="2" id="KW-0677">Repeat</keyword>
<feature type="repeat" description="PPR" evidence="3">
    <location>
        <begin position="177"/>
        <end position="211"/>
    </location>
</feature>
<dbReference type="Gene3D" id="1.25.40.10">
    <property type="entry name" value="Tetratricopeptide repeat domain"/>
    <property type="match status" value="5"/>
</dbReference>
<accession>A0AAD3XGE2</accession>
<dbReference type="Pfam" id="PF20430">
    <property type="entry name" value="Eplus_motif"/>
    <property type="match status" value="1"/>
</dbReference>